<name>A0ACD4CDI8_9BACI</name>
<evidence type="ECO:0000313" key="2">
    <source>
        <dbReference type="Proteomes" id="UP001064027"/>
    </source>
</evidence>
<dbReference type="Proteomes" id="UP001064027">
    <property type="component" value="Chromosome"/>
</dbReference>
<protein>
    <submittedName>
        <fullName evidence="1">Zf-HC2 domain-containing protein</fullName>
    </submittedName>
</protein>
<sequence length="227" mass="26030">MREVPCEIIEDILPLYVDDVCSEESKNIVEEHLSHCEQCQMKWKRMKADLLITEKKKVDSTTDDRLIKRMAATWKQGRKKSFMKGVFISALTIAVLLLVYVGLFQWQISSVPADKAEISDVGETGDGKIMYHLNIDDGYSVNTLKYSLDDNGDFYITAKRPVVKEKAQPLSTLEKGYDFIDIPEQENIRSQKIKAIYFGTSDDRTLIWKKGMQLPDASEEAKERFGF</sequence>
<keyword evidence="2" id="KW-1185">Reference proteome</keyword>
<gene>
    <name evidence="1" type="ORF">N5C46_10680</name>
</gene>
<evidence type="ECO:0000313" key="1">
    <source>
        <dbReference type="EMBL" id="UXH46479.1"/>
    </source>
</evidence>
<reference evidence="1" key="1">
    <citation type="submission" date="2022-09" db="EMBL/GenBank/DDBJ databases">
        <title>Complete genome sequence of Rossellomorea vietnamensis strain RL-WG62, a newly isolated PGPR with the potential for plant salinity stress alleviation.</title>
        <authorList>
            <person name="Ren L."/>
            <person name="Wang G."/>
            <person name="Hu H."/>
        </authorList>
    </citation>
    <scope>NUCLEOTIDE SEQUENCE</scope>
    <source>
        <strain evidence="1">RL-WG62</strain>
    </source>
</reference>
<accession>A0ACD4CDI8</accession>
<dbReference type="EMBL" id="CP104558">
    <property type="protein sequence ID" value="UXH46479.1"/>
    <property type="molecule type" value="Genomic_DNA"/>
</dbReference>
<proteinExistence type="predicted"/>
<organism evidence="1 2">
    <name type="scientific">Rossellomorea vietnamensis</name>
    <dbReference type="NCBI Taxonomy" id="218284"/>
    <lineage>
        <taxon>Bacteria</taxon>
        <taxon>Bacillati</taxon>
        <taxon>Bacillota</taxon>
        <taxon>Bacilli</taxon>
        <taxon>Bacillales</taxon>
        <taxon>Bacillaceae</taxon>
        <taxon>Rossellomorea</taxon>
    </lineage>
</organism>